<gene>
    <name evidence="2" type="ORF">MiSe_47360</name>
</gene>
<name>A0AAV3XCL5_9CYAN</name>
<organism evidence="2 3">
    <name type="scientific">Microseira wollei NIES-4236</name>
    <dbReference type="NCBI Taxonomy" id="2530354"/>
    <lineage>
        <taxon>Bacteria</taxon>
        <taxon>Bacillati</taxon>
        <taxon>Cyanobacteriota</taxon>
        <taxon>Cyanophyceae</taxon>
        <taxon>Oscillatoriophycideae</taxon>
        <taxon>Aerosakkonematales</taxon>
        <taxon>Aerosakkonemataceae</taxon>
        <taxon>Microseira</taxon>
    </lineage>
</organism>
<proteinExistence type="predicted"/>
<keyword evidence="3" id="KW-1185">Reference proteome</keyword>
<comment type="caution">
    <text evidence="2">The sequence shown here is derived from an EMBL/GenBank/DDBJ whole genome shotgun (WGS) entry which is preliminary data.</text>
</comment>
<feature type="domain" description="CHAT" evidence="1">
    <location>
        <begin position="1"/>
        <end position="43"/>
    </location>
</feature>
<protein>
    <submittedName>
        <fullName evidence="2">TPR repeat-containing protein</fullName>
    </submittedName>
</protein>
<sequence length="45" mass="5101">MTEFYRQMQRSPGKAQALCQAMLTTIKTHSNPKDWAAFTLIGEAK</sequence>
<dbReference type="Pfam" id="PF12770">
    <property type="entry name" value="CHAT"/>
    <property type="match status" value="1"/>
</dbReference>
<dbReference type="AlphaFoldDB" id="A0AAV3XCL5"/>
<dbReference type="EMBL" id="BLAY01000079">
    <property type="protein sequence ID" value="GET39963.1"/>
    <property type="molecule type" value="Genomic_DNA"/>
</dbReference>
<accession>A0AAV3XCL5</accession>
<dbReference type="Proteomes" id="UP001050975">
    <property type="component" value="Unassembled WGS sequence"/>
</dbReference>
<reference evidence="2" key="1">
    <citation type="submission" date="2019-10" db="EMBL/GenBank/DDBJ databases">
        <title>Draft genome sequece of Microseira wollei NIES-4236.</title>
        <authorList>
            <person name="Yamaguchi H."/>
            <person name="Suzuki S."/>
            <person name="Kawachi M."/>
        </authorList>
    </citation>
    <scope>NUCLEOTIDE SEQUENCE</scope>
    <source>
        <strain evidence="2">NIES-4236</strain>
    </source>
</reference>
<evidence type="ECO:0000259" key="1">
    <source>
        <dbReference type="Pfam" id="PF12770"/>
    </source>
</evidence>
<evidence type="ECO:0000313" key="2">
    <source>
        <dbReference type="EMBL" id="GET39963.1"/>
    </source>
</evidence>
<dbReference type="InterPro" id="IPR024983">
    <property type="entry name" value="CHAT_dom"/>
</dbReference>
<evidence type="ECO:0000313" key="3">
    <source>
        <dbReference type="Proteomes" id="UP001050975"/>
    </source>
</evidence>